<organism evidence="2">
    <name type="scientific">Schizophyllum commune (strain H4-8 / FGSC 9210)</name>
    <name type="common">Split gill fungus</name>
    <dbReference type="NCBI Taxonomy" id="578458"/>
    <lineage>
        <taxon>Eukaryota</taxon>
        <taxon>Fungi</taxon>
        <taxon>Dikarya</taxon>
        <taxon>Basidiomycota</taxon>
        <taxon>Agaricomycotina</taxon>
        <taxon>Agaricomycetes</taxon>
        <taxon>Agaricomycetidae</taxon>
        <taxon>Agaricales</taxon>
        <taxon>Schizophyllaceae</taxon>
        <taxon>Schizophyllum</taxon>
    </lineage>
</organism>
<dbReference type="AlphaFoldDB" id="D8Q020"/>
<evidence type="ECO:0000313" key="2">
    <source>
        <dbReference type="Proteomes" id="UP000007431"/>
    </source>
</evidence>
<proteinExistence type="predicted"/>
<reference evidence="1 2" key="1">
    <citation type="journal article" date="2010" name="Nat. Biotechnol.">
        <title>Genome sequence of the model mushroom Schizophyllum commune.</title>
        <authorList>
            <person name="Ohm R.A."/>
            <person name="de Jong J.F."/>
            <person name="Lugones L.G."/>
            <person name="Aerts A."/>
            <person name="Kothe E."/>
            <person name="Stajich J.E."/>
            <person name="de Vries R.P."/>
            <person name="Record E."/>
            <person name="Levasseur A."/>
            <person name="Baker S.E."/>
            <person name="Bartholomew K.A."/>
            <person name="Coutinho P.M."/>
            <person name="Erdmann S."/>
            <person name="Fowler T.J."/>
            <person name="Gathman A.C."/>
            <person name="Lombard V."/>
            <person name="Henrissat B."/>
            <person name="Knabe N."/>
            <person name="Kuees U."/>
            <person name="Lilly W.W."/>
            <person name="Lindquist E."/>
            <person name="Lucas S."/>
            <person name="Magnuson J.K."/>
            <person name="Piumi F."/>
            <person name="Raudaskoski M."/>
            <person name="Salamov A."/>
            <person name="Schmutz J."/>
            <person name="Schwarze F.W.M.R."/>
            <person name="vanKuyk P.A."/>
            <person name="Horton J.S."/>
            <person name="Grigoriev I.V."/>
            <person name="Woesten H.A.B."/>
        </authorList>
    </citation>
    <scope>NUCLEOTIDE SEQUENCE [LARGE SCALE GENOMIC DNA]</scope>
    <source>
        <strain evidence="2">H4-8 / FGSC 9210</strain>
    </source>
</reference>
<gene>
    <name evidence="1" type="ORF">SCHCODRAFT_106925</name>
</gene>
<sequence>MPPTSDPQARLKTAPESVLFHAHFRVYMRREVALKLVDATRPPMRSLLLVTRDIPSGLRLRSNGYASLSWTSLTAHATRRFATRSSDLKRVNTDRTAFSIVKGLLRCLILWPSPLSSRGQQPTPLSHIVGKVCPPDIFWLSDTLDALSTSGHAFDNSTSRQTTDESYTLLRFYSVRFRLEPYATLLRWFSRSKTLRACLKRLVCLKIPWDRCAAGGQRAGARPHRGPRVNLTHFAGGGQLALESGSERESDA</sequence>
<evidence type="ECO:0000313" key="1">
    <source>
        <dbReference type="EMBL" id="EFI98957.1"/>
    </source>
</evidence>
<feature type="non-terminal residue" evidence="1">
    <location>
        <position position="252"/>
    </location>
</feature>
<keyword evidence="2" id="KW-1185">Reference proteome</keyword>
<dbReference type="VEuPathDB" id="FungiDB:SCHCODRAFT_02492844"/>
<dbReference type="InParanoid" id="D8Q020"/>
<accession>D8Q020</accession>
<name>D8Q020_SCHCM</name>
<dbReference type="HOGENOM" id="CLU_1103318_0_0_1"/>
<dbReference type="EMBL" id="GL377304">
    <property type="protein sequence ID" value="EFI98957.1"/>
    <property type="molecule type" value="Genomic_DNA"/>
</dbReference>
<dbReference type="Proteomes" id="UP000007431">
    <property type="component" value="Unassembled WGS sequence"/>
</dbReference>
<protein>
    <submittedName>
        <fullName evidence="1">Uncharacterized protein</fullName>
    </submittedName>
</protein>